<reference evidence="2" key="1">
    <citation type="journal article" date="2023" name="Front. Plant Sci.">
        <title>Chromosomal-level genome assembly of Melastoma candidum provides insights into trichome evolution.</title>
        <authorList>
            <person name="Zhong Y."/>
            <person name="Wu W."/>
            <person name="Sun C."/>
            <person name="Zou P."/>
            <person name="Liu Y."/>
            <person name="Dai S."/>
            <person name="Zhou R."/>
        </authorList>
    </citation>
    <scope>NUCLEOTIDE SEQUENCE [LARGE SCALE GENOMIC DNA]</scope>
</reference>
<evidence type="ECO:0000313" key="2">
    <source>
        <dbReference type="Proteomes" id="UP001057402"/>
    </source>
</evidence>
<sequence length="619" mass="67734">MATVAGPGSMPVDTVGSGGGRAGNVGGKIRRKTPSELRGEQLKRANVIELGDESPAPSCLGFGGTADGSENGNKMDAFKLPRYIDMRVDEVYQAKKSRFGVPVAKENAKENKQVEQAGNGKPHSVVPDISGKGKRLLSSLKASELLPQASGNVSVQAEKNNEKSIQGSRFRTVAEISSSRQNMSYLGAVDMDKALKGLATREPSSHSPDDPVERSKQSLNTNTTSLDREYFLAGCKAPLDCTLKTMMRVVTSSSVNWIYKLVTDWNPTKAKNSPLCSWKDEMTSDDCPGTKPSSKDLSSEALNSWIYPQSTLPPSLVSVLTSSVAGKVELDFWKKRQAAWEESFRSLYYLLRKKVCRIFYVSTAQFVVMFTTDEDPFRKKHTSRAYISRSTRGLRSLLREHDICFSMPLCQRKVEQVASEDLVELSEIEKHNLGQTRRPSVLSGIDHSPQSLLVISGTRDVHGLYDVLLNYRSYLTSLSGLDVPVLCSPIPFHNAAVSTPEVRCLEKRHGDRNTSSAEGPSNCLEIVDAYLPPWTISNICALLHSQGIFQASFHVESTSVGLNAALGLIGKCLDPDSETPEKVDPFGISTAVEAPPITQGYLRSLKYCGGSYKYTLTPT</sequence>
<accession>A0ACB9LHL9</accession>
<organism evidence="1 2">
    <name type="scientific">Melastoma candidum</name>
    <dbReference type="NCBI Taxonomy" id="119954"/>
    <lineage>
        <taxon>Eukaryota</taxon>
        <taxon>Viridiplantae</taxon>
        <taxon>Streptophyta</taxon>
        <taxon>Embryophyta</taxon>
        <taxon>Tracheophyta</taxon>
        <taxon>Spermatophyta</taxon>
        <taxon>Magnoliopsida</taxon>
        <taxon>eudicotyledons</taxon>
        <taxon>Gunneridae</taxon>
        <taxon>Pentapetalae</taxon>
        <taxon>rosids</taxon>
        <taxon>malvids</taxon>
        <taxon>Myrtales</taxon>
        <taxon>Melastomataceae</taxon>
        <taxon>Melastomatoideae</taxon>
        <taxon>Melastomateae</taxon>
        <taxon>Melastoma</taxon>
    </lineage>
</organism>
<keyword evidence="2" id="KW-1185">Reference proteome</keyword>
<protein>
    <submittedName>
        <fullName evidence="1">Uncharacterized protein</fullName>
    </submittedName>
</protein>
<dbReference type="EMBL" id="CM042890">
    <property type="protein sequence ID" value="KAI4310634.1"/>
    <property type="molecule type" value="Genomic_DNA"/>
</dbReference>
<evidence type="ECO:0000313" key="1">
    <source>
        <dbReference type="EMBL" id="KAI4310634.1"/>
    </source>
</evidence>
<comment type="caution">
    <text evidence="1">The sequence shown here is derived from an EMBL/GenBank/DDBJ whole genome shotgun (WGS) entry which is preliminary data.</text>
</comment>
<proteinExistence type="predicted"/>
<name>A0ACB9LHL9_9MYRT</name>
<gene>
    <name evidence="1" type="ORF">MLD38_035598</name>
</gene>
<dbReference type="Proteomes" id="UP001057402">
    <property type="component" value="Chromosome 11"/>
</dbReference>